<dbReference type="KEGG" id="doa:AXF15_12355"/>
<accession>A0A109W6H1</accession>
<dbReference type="PANTHER" id="PTHR30121:SF12">
    <property type="entry name" value="TYPE IV SECRETION SYSTEM PROTEIN CAGE"/>
    <property type="match status" value="1"/>
</dbReference>
<dbReference type="STRING" id="888061.AXF15_12355"/>
<dbReference type="InterPro" id="IPR051162">
    <property type="entry name" value="T4SS_component"/>
</dbReference>
<dbReference type="AlphaFoldDB" id="A0A109W6H1"/>
<dbReference type="SMART" id="SM00382">
    <property type="entry name" value="AAA"/>
    <property type="match status" value="1"/>
</dbReference>
<name>A0A109W6H1_9BACT</name>
<dbReference type="Pfam" id="PF19044">
    <property type="entry name" value="P-loop_TraG"/>
    <property type="match status" value="1"/>
</dbReference>
<keyword evidence="2" id="KW-0547">Nucleotide-binding</keyword>
<dbReference type="InterPro" id="IPR003593">
    <property type="entry name" value="AAA+_ATPase"/>
</dbReference>
<sequence>MLALSDFRTKAKGLPDLLTYAGLIDPGIVLQKDGSFLAGWEVRGRDTDSSTHEELNYVAVQFNNAVKSLGTGWMLHVSAARNTQQAYPHASMSRFPDPVTQAIDDERRAFFGQDVCYSTSTTVIVTYKPRFMKHTGGAVTLKNLNYFKTVLAELEDALASILTLVRLTEYTVEDDAGRAVYSELLSYLESFISGELHRIRVPRTPMYLDAVLGNQDFIGGIEPKIGDKHIAVISIDGLPQESWPAMLSALDALPFEYRYTTRYICLSQYDATREITTYVKGWNQQVFRFFDQFFNNPNARANRDALAMREDAEEAKAEVQSGTVSAGYLSSCVVIMHTSKETLDDYARELRRVIQSIGFGCRKESINAVEAWLGSLPGNSYANQRRPLINSLNLADLLPLSTTWTGQPVCQNPRFPKNSRCLAVVTTDGSTPFWFDLFVDDVGHTLIFGPTGAGKSTLLGLIAAQFRCYQGAKIFAFDKGMSLFPLCAGAGGDHYDVGHGDLAFAPLQYLDSDTDVSWAEEWIASLMELQSVQVLPAHKRAIHDAMMLLRDQPPHMRSLSHFRHIVPHIEVKEAIAHYTTEGAMGHLLDAQTDSLGMSSFMVFEIEELMKMGDQNLLPVIMYIFHRIESALDGSPALLILDEAWVMLGHPVFRAKIREWLKVLRKANCAVVLATQSLSDARHSGILDVLVESCPTKILLPNISANQETQRDLYTDIGLNSRQIDIVATSTQKRDYYIITPEGRRLVQLALGKKTLRWIGSSDKKSINHIKEIIGNKDWRNTWEEI</sequence>
<dbReference type="Pfam" id="PF03135">
    <property type="entry name" value="CagE_TrbE_VirB"/>
    <property type="match status" value="1"/>
</dbReference>
<keyword evidence="6" id="KW-1185">Reference proteome</keyword>
<dbReference type="SUPFAM" id="SSF52540">
    <property type="entry name" value="P-loop containing nucleoside triphosphate hydrolases"/>
    <property type="match status" value="1"/>
</dbReference>
<organism evidence="5 6">
    <name type="scientific">Desulfomicrobium orale DSM 12838</name>
    <dbReference type="NCBI Taxonomy" id="888061"/>
    <lineage>
        <taxon>Bacteria</taxon>
        <taxon>Pseudomonadati</taxon>
        <taxon>Thermodesulfobacteriota</taxon>
        <taxon>Desulfovibrionia</taxon>
        <taxon>Desulfovibrionales</taxon>
        <taxon>Desulfomicrobiaceae</taxon>
        <taxon>Desulfomicrobium</taxon>
    </lineage>
</organism>
<dbReference type="Proteomes" id="UP000063964">
    <property type="component" value="Chromosome"/>
</dbReference>
<keyword evidence="3" id="KW-0067">ATP-binding</keyword>
<gene>
    <name evidence="5" type="ORF">AXF15_12355</name>
</gene>
<reference evidence="6" key="1">
    <citation type="submission" date="2016-02" db="EMBL/GenBank/DDBJ databases">
        <authorList>
            <person name="Holder M.E."/>
            <person name="Ajami N.J."/>
            <person name="Petrosino J.F."/>
        </authorList>
    </citation>
    <scope>NUCLEOTIDE SEQUENCE [LARGE SCALE GENOMIC DNA]</scope>
    <source>
        <strain evidence="6">DSM 12838</strain>
    </source>
</reference>
<evidence type="ECO:0000256" key="3">
    <source>
        <dbReference type="ARBA" id="ARBA00022840"/>
    </source>
</evidence>
<dbReference type="InterPro" id="IPR027417">
    <property type="entry name" value="P-loop_NTPase"/>
</dbReference>
<dbReference type="NCBIfam" id="NF010404">
    <property type="entry name" value="PRK13830.1"/>
    <property type="match status" value="1"/>
</dbReference>
<evidence type="ECO:0000256" key="1">
    <source>
        <dbReference type="ARBA" id="ARBA00006512"/>
    </source>
</evidence>
<dbReference type="InterPro" id="IPR018145">
    <property type="entry name" value="CagE_TrbE_VirB_cntrl_dom"/>
</dbReference>
<proteinExistence type="inferred from homology"/>
<dbReference type="InterPro" id="IPR043964">
    <property type="entry name" value="P-loop_TraG"/>
</dbReference>
<evidence type="ECO:0000256" key="2">
    <source>
        <dbReference type="ARBA" id="ARBA00022741"/>
    </source>
</evidence>
<evidence type="ECO:0000313" key="5">
    <source>
        <dbReference type="EMBL" id="AMD93813.1"/>
    </source>
</evidence>
<evidence type="ECO:0000259" key="4">
    <source>
        <dbReference type="SMART" id="SM00382"/>
    </source>
</evidence>
<dbReference type="OrthoDB" id="9816422at2"/>
<dbReference type="GO" id="GO:0005524">
    <property type="term" value="F:ATP binding"/>
    <property type="evidence" value="ECO:0007669"/>
    <property type="project" value="UniProtKB-KW"/>
</dbReference>
<dbReference type="EMBL" id="CP014230">
    <property type="protein sequence ID" value="AMD93813.1"/>
    <property type="molecule type" value="Genomic_DNA"/>
</dbReference>
<dbReference type="Gene3D" id="3.40.50.300">
    <property type="entry name" value="P-loop containing nucleotide triphosphate hydrolases"/>
    <property type="match status" value="2"/>
</dbReference>
<evidence type="ECO:0000313" key="6">
    <source>
        <dbReference type="Proteomes" id="UP000063964"/>
    </source>
</evidence>
<comment type="similarity">
    <text evidence="1">Belongs to the TrbE/VirB4 family.</text>
</comment>
<feature type="domain" description="AAA+ ATPase" evidence="4">
    <location>
        <begin position="441"/>
        <end position="718"/>
    </location>
</feature>
<dbReference type="PANTHER" id="PTHR30121">
    <property type="entry name" value="UNCHARACTERIZED PROTEIN YJGR-RELATED"/>
    <property type="match status" value="1"/>
</dbReference>
<protein>
    <submittedName>
        <fullName evidence="5">Conjugal transfer protein TrbE</fullName>
    </submittedName>
</protein>
<dbReference type="RefSeq" id="WP_066608072.1">
    <property type="nucleotide sequence ID" value="NZ_CP014230.1"/>
</dbReference>